<accession>A0ABP6LMJ6</accession>
<evidence type="ECO:0000313" key="2">
    <source>
        <dbReference type="EMBL" id="GAA3051916.1"/>
    </source>
</evidence>
<keyword evidence="3" id="KW-1185">Reference proteome</keyword>
<evidence type="ECO:0000313" key="3">
    <source>
        <dbReference type="Proteomes" id="UP001501532"/>
    </source>
</evidence>
<comment type="caution">
    <text evidence="2">The sequence shown here is derived from an EMBL/GenBank/DDBJ whole genome shotgun (WGS) entry which is preliminary data.</text>
</comment>
<dbReference type="EMBL" id="BAAAUF010000033">
    <property type="protein sequence ID" value="GAA3051916.1"/>
    <property type="molecule type" value="Genomic_DNA"/>
</dbReference>
<organism evidence="2 3">
    <name type="scientific">Streptomyces glomeratus</name>
    <dbReference type="NCBI Taxonomy" id="284452"/>
    <lineage>
        <taxon>Bacteria</taxon>
        <taxon>Bacillati</taxon>
        <taxon>Actinomycetota</taxon>
        <taxon>Actinomycetes</taxon>
        <taxon>Kitasatosporales</taxon>
        <taxon>Streptomycetaceae</taxon>
        <taxon>Streptomyces</taxon>
    </lineage>
</organism>
<dbReference type="RefSeq" id="WP_234519070.1">
    <property type="nucleotide sequence ID" value="NZ_BAAAUF010000033.1"/>
</dbReference>
<evidence type="ECO:0000256" key="1">
    <source>
        <dbReference type="SAM" id="MobiDB-lite"/>
    </source>
</evidence>
<dbReference type="Proteomes" id="UP001501532">
    <property type="component" value="Unassembled WGS sequence"/>
</dbReference>
<protein>
    <recommendedName>
        <fullName evidence="4">Small CPxCG-related zinc finger protein</fullName>
    </recommendedName>
</protein>
<proteinExistence type="predicted"/>
<gene>
    <name evidence="2" type="ORF">GCM10010448_38840</name>
</gene>
<evidence type="ECO:0008006" key="4">
    <source>
        <dbReference type="Google" id="ProtNLM"/>
    </source>
</evidence>
<sequence>MATAKRPAARRKTAKPAPAKCPDCDGNGEITEAVRVGARKSRITDDHQTGLCLTCWGTGEALTD</sequence>
<name>A0ABP6LMJ6_9ACTN</name>
<reference evidence="3" key="1">
    <citation type="journal article" date="2019" name="Int. J. Syst. Evol. Microbiol.">
        <title>The Global Catalogue of Microorganisms (GCM) 10K type strain sequencing project: providing services to taxonomists for standard genome sequencing and annotation.</title>
        <authorList>
            <consortium name="The Broad Institute Genomics Platform"/>
            <consortium name="The Broad Institute Genome Sequencing Center for Infectious Disease"/>
            <person name="Wu L."/>
            <person name="Ma J."/>
        </authorList>
    </citation>
    <scope>NUCLEOTIDE SEQUENCE [LARGE SCALE GENOMIC DNA]</scope>
    <source>
        <strain evidence="3">JCM 9091</strain>
    </source>
</reference>
<feature type="region of interest" description="Disordered" evidence="1">
    <location>
        <begin position="1"/>
        <end position="22"/>
    </location>
</feature>